<evidence type="ECO:0000313" key="4">
    <source>
        <dbReference type="EMBL" id="KFD73090.1"/>
    </source>
</evidence>
<keyword evidence="2" id="KW-0597">Phosphoprotein</keyword>
<protein>
    <submittedName>
        <fullName evidence="4">Uncharacterized protein</fullName>
    </submittedName>
</protein>
<dbReference type="InterPro" id="IPR008025">
    <property type="entry name" value="CPI-17"/>
</dbReference>
<dbReference type="SUPFAM" id="SSF81790">
    <property type="entry name" value="Myosin phosphatase inhibitor 17kDa protein, CPI-17"/>
    <property type="match status" value="1"/>
</dbReference>
<dbReference type="InterPro" id="IPR036658">
    <property type="entry name" value="CPI-17_sf"/>
</dbReference>
<comment type="similarity">
    <text evidence="1">Belongs to the PP1 inhibitor family.</text>
</comment>
<reference evidence="4" key="1">
    <citation type="journal article" date="2014" name="Nat. Genet.">
        <title>Genome and transcriptome of the porcine whipworm Trichuris suis.</title>
        <authorList>
            <person name="Jex A.R."/>
            <person name="Nejsum P."/>
            <person name="Schwarz E.M."/>
            <person name="Hu L."/>
            <person name="Young N.D."/>
            <person name="Hall R.S."/>
            <person name="Korhonen P.K."/>
            <person name="Liao S."/>
            <person name="Thamsborg S."/>
            <person name="Xia J."/>
            <person name="Xu P."/>
            <person name="Wang S."/>
            <person name="Scheerlinck J.P."/>
            <person name="Hofmann A."/>
            <person name="Sternberg P.W."/>
            <person name="Wang J."/>
            <person name="Gasser R.B."/>
        </authorList>
    </citation>
    <scope>NUCLEOTIDE SEQUENCE [LARGE SCALE GENOMIC DNA]</scope>
    <source>
        <strain evidence="4">DCEP-RM93F</strain>
    </source>
</reference>
<accession>A0A085NUE4</accession>
<dbReference type="GO" id="GO:0005737">
    <property type="term" value="C:cytoplasm"/>
    <property type="evidence" value="ECO:0007669"/>
    <property type="project" value="InterPro"/>
</dbReference>
<proteinExistence type="inferred from homology"/>
<name>A0A085NUE4_9BILA</name>
<dbReference type="EMBL" id="KL367475">
    <property type="protein sequence ID" value="KFD73090.1"/>
    <property type="molecule type" value="Genomic_DNA"/>
</dbReference>
<sequence length="93" mass="11242">MECSRKIRFSSRDDYENERNRILTVEMWLLDQLEELCDKEKCEDDTVDVERLLDMVSDAERRKFLEDELKPRCSDPRKIEIFIGDLLEKLKTL</sequence>
<organism evidence="4">
    <name type="scientific">Trichuris suis</name>
    <name type="common">pig whipworm</name>
    <dbReference type="NCBI Taxonomy" id="68888"/>
    <lineage>
        <taxon>Eukaryota</taxon>
        <taxon>Metazoa</taxon>
        <taxon>Ecdysozoa</taxon>
        <taxon>Nematoda</taxon>
        <taxon>Enoplea</taxon>
        <taxon>Dorylaimia</taxon>
        <taxon>Trichinellida</taxon>
        <taxon>Trichuridae</taxon>
        <taxon>Trichuris</taxon>
    </lineage>
</organism>
<dbReference type="GO" id="GO:0004864">
    <property type="term" value="F:protein phosphatase inhibitor activity"/>
    <property type="evidence" value="ECO:0007669"/>
    <property type="project" value="UniProtKB-KW"/>
</dbReference>
<dbReference type="Gene3D" id="1.10.150.220">
    <property type="entry name" value="CPI-17"/>
    <property type="match status" value="1"/>
</dbReference>
<dbReference type="Proteomes" id="UP000030758">
    <property type="component" value="Unassembled WGS sequence"/>
</dbReference>
<evidence type="ECO:0000256" key="3">
    <source>
        <dbReference type="ARBA" id="ARBA00023272"/>
    </source>
</evidence>
<dbReference type="AlphaFoldDB" id="A0A085NUE4"/>
<gene>
    <name evidence="4" type="ORF">M514_14994</name>
</gene>
<keyword evidence="3" id="KW-0650">Protein phosphatase inhibitor</keyword>
<evidence type="ECO:0000256" key="2">
    <source>
        <dbReference type="ARBA" id="ARBA00022553"/>
    </source>
</evidence>
<evidence type="ECO:0000256" key="1">
    <source>
        <dbReference type="ARBA" id="ARBA00005483"/>
    </source>
</evidence>
<dbReference type="Pfam" id="PF05361">
    <property type="entry name" value="PP1_inhibitor"/>
    <property type="match status" value="1"/>
</dbReference>